<dbReference type="SMART" id="SM00360">
    <property type="entry name" value="RRM"/>
    <property type="match status" value="3"/>
</dbReference>
<dbReference type="SUPFAM" id="SSF54928">
    <property type="entry name" value="RNA-binding domain, RBD"/>
    <property type="match status" value="2"/>
</dbReference>
<dbReference type="AlphaFoldDB" id="A0AAV2TIT8"/>
<dbReference type="FunFam" id="3.30.70.330:FF:000022">
    <property type="entry name" value="APOBEC1 complementation factor isoform X1"/>
    <property type="match status" value="1"/>
</dbReference>
<dbReference type="InterPro" id="IPR000504">
    <property type="entry name" value="RRM_dom"/>
</dbReference>
<dbReference type="InterPro" id="IPR006535">
    <property type="entry name" value="HnRNP_R/Q_splicing_fac"/>
</dbReference>
<dbReference type="PROSITE" id="PS50102">
    <property type="entry name" value="RRM"/>
    <property type="match status" value="3"/>
</dbReference>
<comment type="subcellular location">
    <subcellularLocation>
        <location evidence="1">Cytoplasm</location>
    </subcellularLocation>
</comment>
<reference evidence="8" key="1">
    <citation type="submission" date="2024-06" db="EMBL/GenBank/DDBJ databases">
        <authorList>
            <person name="Liu X."/>
            <person name="Lenzi L."/>
            <person name="Haldenby T S."/>
            <person name="Uol C."/>
        </authorList>
    </citation>
    <scope>NUCLEOTIDE SEQUENCE</scope>
</reference>
<evidence type="ECO:0000256" key="4">
    <source>
        <dbReference type="ARBA" id="ARBA00022884"/>
    </source>
</evidence>
<dbReference type="CDD" id="cd12251">
    <property type="entry name" value="RRM3_hnRNPR_like"/>
    <property type="match status" value="1"/>
</dbReference>
<proteinExistence type="predicted"/>
<keyword evidence="3" id="KW-0677">Repeat</keyword>
<dbReference type="GO" id="GO:0003723">
    <property type="term" value="F:RNA binding"/>
    <property type="evidence" value="ECO:0007669"/>
    <property type="project" value="UniProtKB-UniRule"/>
</dbReference>
<comment type="caution">
    <text evidence="8">The sequence shown here is derived from an EMBL/GenBank/DDBJ whole genome shotgun (WGS) entry which is preliminary data.</text>
</comment>
<protein>
    <recommendedName>
        <fullName evidence="7">RRM domain-containing protein</fullName>
    </recommendedName>
</protein>
<sequence length="1057" mass="112553">MPLTDVNQVTTSLNTLQLKEVTSLSSTSAHHIAVLGRQPKHSTMASSTGVLGKQGNQNAAALSPEEGIVKLLERTKYTFVQENGQRRYGPPPNWRSDPPPRGCEVFIGKIPRDCFEDELIPVFEKIGPIYMFRLMMEFNGSNRGYGFCVYTNREDTKRAVQELDNYEIRKGKTIGVCFSVDNCRLFVGGIPKNKTRDEILTEMKRVTEGVKDVICYPSVTDKTKNRGFAFVEYESHKAAAMARRKLIPGRIQLWGQQIAVDWAEPEREVNEDIMSKVKILYVRNLMLSTTEDTLREHFIQVCGGDPNCVERVKKISDYAFIHFKEREQAAKCLHALNDTTIEGSRIEVTWAKPVDKNDLNARQQSSRSSNKLMNELALAKELNASTPLLFDARANAAAVVAASGLIPSLDSASPFLLPPVGQQPGVAPDLLSINPAALAVTGSAMNIGSPSGPRLLNGTRTGRRNAAGSRSAGIQRDRKHPVEVLEELSRHAGWGSPVYTALPADFVDSISGNKLQLYTGQVLLPNLHLQYQAARYYATPEEAKIGACETAIQSLQYNQMVLAEGDMNIPANTVRDTIVSPFVAPSEGLMNIPPLPVPFMPLSAIAIPHSQKLTSTPAVQTSDSVSNSSPACPSQDKVVSTAVYENSSGAPISSMLVSNRKDSQSSFSTVTTNSAQPTNPSSGTVNPTYTTLNGTSTSGNGNCGVSTTRFESTEFPSSVPNMMTSARSCAVICAQPGSLVTLSNFGPPPISQLIYPQQSLANLGPCTGFSTNPTSGPQVAYASFPNFRPLHQPQLSTLSTGSYGSCAALATNYALAFGSGVMPSGATFLPLQLQTTGPNTNNTLGLLQAQSNALQIPTAPNVPSQSGGQSAVAMNSTLPPQDCAQSLAMNGFDYSSQLLSAPLTASNMINPFANPSAYIMDPNGLTPGQAAAVMVGSGSTLSGLSSVGGVPQSVGNCTSEMIQSSTIGQSATLSVPQMPHTGLYTLGLPVPTMQTPPSQMSSTPSNQASLLGLLGQSQTNQQTAQNQPVANSNVSLPTTQPTPESSSQVSLPVPAPV</sequence>
<evidence type="ECO:0000256" key="2">
    <source>
        <dbReference type="ARBA" id="ARBA00022490"/>
    </source>
</evidence>
<evidence type="ECO:0000313" key="8">
    <source>
        <dbReference type="EMBL" id="CAL5136262.1"/>
    </source>
</evidence>
<name>A0AAV2TIT8_CALDB</name>
<dbReference type="EMBL" id="CAXLJL010000301">
    <property type="protein sequence ID" value="CAL5136262.1"/>
    <property type="molecule type" value="Genomic_DNA"/>
</dbReference>
<evidence type="ECO:0000256" key="1">
    <source>
        <dbReference type="ARBA" id="ARBA00004496"/>
    </source>
</evidence>
<dbReference type="CDD" id="cd12250">
    <property type="entry name" value="RRM2_hnRNPR_like"/>
    <property type="match status" value="1"/>
</dbReference>
<organism evidence="8 9">
    <name type="scientific">Calicophoron daubneyi</name>
    <name type="common">Rumen fluke</name>
    <name type="synonym">Paramphistomum daubneyi</name>
    <dbReference type="NCBI Taxonomy" id="300641"/>
    <lineage>
        <taxon>Eukaryota</taxon>
        <taxon>Metazoa</taxon>
        <taxon>Spiralia</taxon>
        <taxon>Lophotrochozoa</taxon>
        <taxon>Platyhelminthes</taxon>
        <taxon>Trematoda</taxon>
        <taxon>Digenea</taxon>
        <taxon>Plagiorchiida</taxon>
        <taxon>Pronocephalata</taxon>
        <taxon>Paramphistomoidea</taxon>
        <taxon>Paramphistomidae</taxon>
        <taxon>Calicophoron</taxon>
    </lineage>
</organism>
<feature type="compositionally biased region" description="Polar residues" evidence="6">
    <location>
        <begin position="1028"/>
        <end position="1050"/>
    </location>
</feature>
<dbReference type="Proteomes" id="UP001497525">
    <property type="component" value="Unassembled WGS sequence"/>
</dbReference>
<dbReference type="Gene3D" id="3.30.70.330">
    <property type="match status" value="3"/>
</dbReference>
<dbReference type="Pfam" id="PF00076">
    <property type="entry name" value="RRM_1"/>
    <property type="match status" value="3"/>
</dbReference>
<feature type="compositionally biased region" description="Polar residues" evidence="6">
    <location>
        <begin position="664"/>
        <end position="685"/>
    </location>
</feature>
<dbReference type="PANTHER" id="PTHR21245">
    <property type="entry name" value="HETEROGENEOUS NUCLEAR RIBONUCLEOPROTEIN"/>
    <property type="match status" value="1"/>
</dbReference>
<evidence type="ECO:0000256" key="5">
    <source>
        <dbReference type="PROSITE-ProRule" id="PRU00176"/>
    </source>
</evidence>
<evidence type="ECO:0000313" key="9">
    <source>
        <dbReference type="Proteomes" id="UP001497525"/>
    </source>
</evidence>
<feature type="domain" description="RRM" evidence="7">
    <location>
        <begin position="183"/>
        <end position="265"/>
    </location>
</feature>
<keyword evidence="2" id="KW-0963">Cytoplasm</keyword>
<keyword evidence="4 5" id="KW-0694">RNA-binding</keyword>
<feature type="region of interest" description="Disordered" evidence="6">
    <location>
        <begin position="663"/>
        <end position="687"/>
    </location>
</feature>
<dbReference type="CDD" id="cd12249">
    <property type="entry name" value="RRM1_hnRNPR_like"/>
    <property type="match status" value="1"/>
</dbReference>
<evidence type="ECO:0000256" key="3">
    <source>
        <dbReference type="ARBA" id="ARBA00022737"/>
    </source>
</evidence>
<dbReference type="FunFam" id="3.30.70.330:FF:000026">
    <property type="entry name" value="APOBEC1 complementation factor isoform X1"/>
    <property type="match status" value="1"/>
</dbReference>
<dbReference type="NCBIfam" id="TIGR01648">
    <property type="entry name" value="hnRNP-R-Q"/>
    <property type="match status" value="1"/>
</dbReference>
<feature type="domain" description="RRM" evidence="7">
    <location>
        <begin position="103"/>
        <end position="181"/>
    </location>
</feature>
<feature type="domain" description="RRM" evidence="7">
    <location>
        <begin position="278"/>
        <end position="353"/>
    </location>
</feature>
<dbReference type="InterPro" id="IPR012677">
    <property type="entry name" value="Nucleotide-bd_a/b_plait_sf"/>
</dbReference>
<feature type="region of interest" description="Disordered" evidence="6">
    <location>
        <begin position="449"/>
        <end position="477"/>
    </location>
</feature>
<dbReference type="InterPro" id="IPR035979">
    <property type="entry name" value="RBD_domain_sf"/>
</dbReference>
<accession>A0AAV2TIT8</accession>
<gene>
    <name evidence="8" type="ORF">CDAUBV1_LOCUS10330</name>
</gene>
<dbReference type="GO" id="GO:0005737">
    <property type="term" value="C:cytoplasm"/>
    <property type="evidence" value="ECO:0007669"/>
    <property type="project" value="UniProtKB-SubCell"/>
</dbReference>
<feature type="region of interest" description="Disordered" evidence="6">
    <location>
        <begin position="1019"/>
        <end position="1057"/>
    </location>
</feature>
<evidence type="ECO:0000256" key="6">
    <source>
        <dbReference type="SAM" id="MobiDB-lite"/>
    </source>
</evidence>
<evidence type="ECO:0000259" key="7">
    <source>
        <dbReference type="PROSITE" id="PS50102"/>
    </source>
</evidence>